<keyword evidence="6" id="KW-1185">Reference proteome</keyword>
<evidence type="ECO:0000313" key="6">
    <source>
        <dbReference type="Proteomes" id="UP000887116"/>
    </source>
</evidence>
<evidence type="ECO:0000256" key="3">
    <source>
        <dbReference type="ARBA" id="ARBA00022737"/>
    </source>
</evidence>
<evidence type="ECO:0000256" key="4">
    <source>
        <dbReference type="SAM" id="SignalP"/>
    </source>
</evidence>
<evidence type="ECO:0000256" key="2">
    <source>
        <dbReference type="ARBA" id="ARBA00022729"/>
    </source>
</evidence>
<keyword evidence="1" id="KW-0433">Leucine-rich repeat</keyword>
<dbReference type="OrthoDB" id="6424150at2759"/>
<feature type="non-terminal residue" evidence="5">
    <location>
        <position position="1"/>
    </location>
</feature>
<evidence type="ECO:0000313" key="5">
    <source>
        <dbReference type="EMBL" id="GFR10741.1"/>
    </source>
</evidence>
<feature type="signal peptide" evidence="4">
    <location>
        <begin position="1"/>
        <end position="17"/>
    </location>
</feature>
<dbReference type="InterPro" id="IPR050328">
    <property type="entry name" value="Dev_Immune_Receptor"/>
</dbReference>
<dbReference type="Pfam" id="PF13855">
    <property type="entry name" value="LRR_8"/>
    <property type="match status" value="1"/>
</dbReference>
<dbReference type="Proteomes" id="UP000887116">
    <property type="component" value="Unassembled WGS sequence"/>
</dbReference>
<dbReference type="AlphaFoldDB" id="A0A8X6GT21"/>
<reference evidence="5" key="1">
    <citation type="submission" date="2020-07" db="EMBL/GenBank/DDBJ databases">
        <title>Multicomponent nature underlies the extraordinary mechanical properties of spider dragline silk.</title>
        <authorList>
            <person name="Kono N."/>
            <person name="Nakamura H."/>
            <person name="Mori M."/>
            <person name="Yoshida Y."/>
            <person name="Ohtoshi R."/>
            <person name="Malay A.D."/>
            <person name="Moran D.A.P."/>
            <person name="Tomita M."/>
            <person name="Numata K."/>
            <person name="Arakawa K."/>
        </authorList>
    </citation>
    <scope>NUCLEOTIDE SEQUENCE</scope>
</reference>
<dbReference type="Gene3D" id="3.80.10.10">
    <property type="entry name" value="Ribonuclease Inhibitor"/>
    <property type="match status" value="2"/>
</dbReference>
<dbReference type="SMART" id="SM00369">
    <property type="entry name" value="LRR_TYP"/>
    <property type="match status" value="3"/>
</dbReference>
<dbReference type="SUPFAM" id="SSF52058">
    <property type="entry name" value="L domain-like"/>
    <property type="match status" value="1"/>
</dbReference>
<dbReference type="InterPro" id="IPR001611">
    <property type="entry name" value="Leu-rich_rpt"/>
</dbReference>
<proteinExistence type="predicted"/>
<dbReference type="GO" id="GO:0031012">
    <property type="term" value="C:extracellular matrix"/>
    <property type="evidence" value="ECO:0007669"/>
    <property type="project" value="TreeGrafter"/>
</dbReference>
<dbReference type="PANTHER" id="PTHR24373">
    <property type="entry name" value="SLIT RELATED LEUCINE-RICH REPEAT NEURONAL PROTEIN"/>
    <property type="match status" value="1"/>
</dbReference>
<protein>
    <submittedName>
        <fullName evidence="5">Uncharacterized protein</fullName>
    </submittedName>
</protein>
<feature type="chain" id="PRO_5036492345" evidence="4">
    <location>
        <begin position="18"/>
        <end position="267"/>
    </location>
</feature>
<comment type="caution">
    <text evidence="5">The sequence shown here is derived from an EMBL/GenBank/DDBJ whole genome shotgun (WGS) entry which is preliminary data.</text>
</comment>
<gene>
    <name evidence="5" type="primary">AVEN_270497_1</name>
    <name evidence="5" type="ORF">TNCT_577451</name>
</gene>
<dbReference type="InterPro" id="IPR032675">
    <property type="entry name" value="LRR_dom_sf"/>
</dbReference>
<evidence type="ECO:0000256" key="1">
    <source>
        <dbReference type="ARBA" id="ARBA00022614"/>
    </source>
</evidence>
<keyword evidence="3" id="KW-0677">Repeat</keyword>
<organism evidence="5 6">
    <name type="scientific">Trichonephila clavata</name>
    <name type="common">Joro spider</name>
    <name type="synonym">Nephila clavata</name>
    <dbReference type="NCBI Taxonomy" id="2740835"/>
    <lineage>
        <taxon>Eukaryota</taxon>
        <taxon>Metazoa</taxon>
        <taxon>Ecdysozoa</taxon>
        <taxon>Arthropoda</taxon>
        <taxon>Chelicerata</taxon>
        <taxon>Arachnida</taxon>
        <taxon>Araneae</taxon>
        <taxon>Araneomorphae</taxon>
        <taxon>Entelegynae</taxon>
        <taxon>Araneoidea</taxon>
        <taxon>Nephilidae</taxon>
        <taxon>Trichonephila</taxon>
    </lineage>
</organism>
<accession>A0A8X6GT21</accession>
<sequence length="267" mass="30255">MMLVVFSFALLLGLTTGCPRKEDIYPCTCEWPSPEGSAFVTCAKLDNDHDLMQATSALVGRSYIYSLLIEDSIFNFIPSDAFKGLKFAELEIKSTSFRALTDTDAAFVGLENYLEFLLMTSCTLMNEWDWTIFKNLKKLTRLEIVDVNLGSIEDLDKISAFDINFIRFDKNSITDIHPNAFANFKNITVLSLAENAIEEVKRSMLPNPALELKDFDISSNLIEQLPSDIFTNMPNLESLYINNNKLLVLEENTFSPVWENLMFFSAA</sequence>
<dbReference type="PANTHER" id="PTHR24373:SF398">
    <property type="entry name" value="LEUCINE-RICH REPEAT-CONTAINING G-PROTEIN COUPLED RECEPTOR 6"/>
    <property type="match status" value="1"/>
</dbReference>
<dbReference type="InterPro" id="IPR003591">
    <property type="entry name" value="Leu-rich_rpt_typical-subtyp"/>
</dbReference>
<dbReference type="GO" id="GO:0005615">
    <property type="term" value="C:extracellular space"/>
    <property type="evidence" value="ECO:0007669"/>
    <property type="project" value="TreeGrafter"/>
</dbReference>
<name>A0A8X6GT21_TRICU</name>
<keyword evidence="2 4" id="KW-0732">Signal</keyword>
<dbReference type="EMBL" id="BMAO01006701">
    <property type="protein sequence ID" value="GFR10741.1"/>
    <property type="molecule type" value="Genomic_DNA"/>
</dbReference>